<evidence type="ECO:0000259" key="3">
    <source>
        <dbReference type="Pfam" id="PF00294"/>
    </source>
</evidence>
<dbReference type="Pfam" id="PF00294">
    <property type="entry name" value="PfkB"/>
    <property type="match status" value="1"/>
</dbReference>
<reference evidence="4 5" key="2">
    <citation type="submission" date="2009-02" db="EMBL/GenBank/DDBJ databases">
        <title>Draft genome sequence of Blautia hydrogenotrophica DSM 10507 (Ruminococcus hydrogenotrophicus DSM 10507).</title>
        <authorList>
            <person name="Sudarsanam P."/>
            <person name="Ley R."/>
            <person name="Guruge J."/>
            <person name="Turnbaugh P.J."/>
            <person name="Mahowald M."/>
            <person name="Liep D."/>
            <person name="Gordon J."/>
        </authorList>
    </citation>
    <scope>NUCLEOTIDE SEQUENCE [LARGE SCALE GENOMIC DNA]</scope>
    <source>
        <strain evidence="5">DSM 10507 / JCM 14656 / S5a33</strain>
    </source>
</reference>
<dbReference type="PATRIC" id="fig|476272.21.peg.174"/>
<dbReference type="eggNOG" id="COG0524">
    <property type="taxonomic scope" value="Bacteria"/>
</dbReference>
<dbReference type="InterPro" id="IPR011611">
    <property type="entry name" value="PfkB_dom"/>
</dbReference>
<dbReference type="EMBL" id="ACBZ01000187">
    <property type="protein sequence ID" value="EEG47599.1"/>
    <property type="molecule type" value="Genomic_DNA"/>
</dbReference>
<dbReference type="GO" id="GO:0016301">
    <property type="term" value="F:kinase activity"/>
    <property type="evidence" value="ECO:0007669"/>
    <property type="project" value="UniProtKB-KW"/>
</dbReference>
<dbReference type="Gene3D" id="3.40.1190.20">
    <property type="match status" value="1"/>
</dbReference>
<dbReference type="AlphaFoldDB" id="C0CRI4"/>
<keyword evidence="1" id="KW-0808">Transferase</keyword>
<keyword evidence="5" id="KW-1185">Reference proteome</keyword>
<reference evidence="4 5" key="1">
    <citation type="submission" date="2009-01" db="EMBL/GenBank/DDBJ databases">
        <authorList>
            <person name="Fulton L."/>
            <person name="Clifton S."/>
            <person name="Fulton B."/>
            <person name="Xu J."/>
            <person name="Minx P."/>
            <person name="Pepin K.H."/>
            <person name="Johnson M."/>
            <person name="Bhonagiri V."/>
            <person name="Nash W.E."/>
            <person name="Mardis E.R."/>
            <person name="Wilson R.K."/>
        </authorList>
    </citation>
    <scope>NUCLEOTIDE SEQUENCE [LARGE SCALE GENOMIC DNA]</scope>
    <source>
        <strain evidence="5">DSM 10507 / JCM 14656 / S5a33</strain>
    </source>
</reference>
<evidence type="ECO:0000313" key="5">
    <source>
        <dbReference type="Proteomes" id="UP000003100"/>
    </source>
</evidence>
<dbReference type="PANTHER" id="PTHR10584">
    <property type="entry name" value="SUGAR KINASE"/>
    <property type="match status" value="1"/>
</dbReference>
<evidence type="ECO:0000256" key="1">
    <source>
        <dbReference type="ARBA" id="ARBA00022679"/>
    </source>
</evidence>
<accession>C0CRI4</accession>
<sequence length="204" mass="21874">MVLLQLEISMEINEQIAAYAYEKGVPVMLNSAPSAPLSDTFLSHLTFISPNEHEVEDLTGIKIHRRGGEINQEDVKKAAGKLLDKGVKNVLITLGSGGAALCNRSGCYYAPCVRGITAVDPTAAGDSFVGAFCTGFCCGLDWEELLTFANHVAAITVTGMGALPSLPELEQVEQLLKKEEIVFPELAVLKKQNLKPETAGIEEV</sequence>
<dbReference type="InterPro" id="IPR029056">
    <property type="entry name" value="Ribokinase-like"/>
</dbReference>
<dbReference type="RefSeq" id="WP_005951909.1">
    <property type="nucleotide sequence ID" value="NZ_GG657688.1"/>
</dbReference>
<gene>
    <name evidence="4" type="ORF">RUMHYD_03498</name>
</gene>
<feature type="domain" description="Carbohydrate kinase PfkB" evidence="3">
    <location>
        <begin position="4"/>
        <end position="168"/>
    </location>
</feature>
<evidence type="ECO:0000256" key="2">
    <source>
        <dbReference type="ARBA" id="ARBA00022777"/>
    </source>
</evidence>
<name>C0CRI4_BLAHS</name>
<proteinExistence type="predicted"/>
<dbReference type="Proteomes" id="UP000003100">
    <property type="component" value="Unassembled WGS sequence"/>
</dbReference>
<comment type="caution">
    <text evidence="4">The sequence shown here is derived from an EMBL/GenBank/DDBJ whole genome shotgun (WGS) entry which is preliminary data.</text>
</comment>
<evidence type="ECO:0000313" key="4">
    <source>
        <dbReference type="EMBL" id="EEG47599.1"/>
    </source>
</evidence>
<dbReference type="SUPFAM" id="SSF53613">
    <property type="entry name" value="Ribokinase-like"/>
    <property type="match status" value="1"/>
</dbReference>
<organism evidence="4 5">
    <name type="scientific">Blautia hydrogenotrophica (strain DSM 10507 / JCM 14656 / S5a33)</name>
    <name type="common">Ruminococcus hydrogenotrophicus</name>
    <dbReference type="NCBI Taxonomy" id="476272"/>
    <lineage>
        <taxon>Bacteria</taxon>
        <taxon>Bacillati</taxon>
        <taxon>Bacillota</taxon>
        <taxon>Clostridia</taxon>
        <taxon>Lachnospirales</taxon>
        <taxon>Lachnospiraceae</taxon>
        <taxon>Blautia</taxon>
    </lineage>
</organism>
<protein>
    <recommendedName>
        <fullName evidence="3">Carbohydrate kinase PfkB domain-containing protein</fullName>
    </recommendedName>
</protein>
<dbReference type="PANTHER" id="PTHR10584:SF166">
    <property type="entry name" value="RIBOKINASE"/>
    <property type="match status" value="1"/>
</dbReference>
<keyword evidence="2" id="KW-0418">Kinase</keyword>
<dbReference type="HOGENOM" id="CLU_027634_14_0_9"/>